<dbReference type="AlphaFoldDB" id="A0A0F9N4U8"/>
<gene>
    <name evidence="4" type="ORF">LCGC14_0994610</name>
</gene>
<accession>A0A0F9N4U8</accession>
<evidence type="ECO:0008006" key="5">
    <source>
        <dbReference type="Google" id="ProtNLM"/>
    </source>
</evidence>
<dbReference type="Pfam" id="PF13203">
    <property type="entry name" value="DUF2201_N"/>
    <property type="match status" value="1"/>
</dbReference>
<evidence type="ECO:0000259" key="3">
    <source>
        <dbReference type="Pfam" id="PF13203"/>
    </source>
</evidence>
<feature type="domain" description="VWA-like" evidence="2">
    <location>
        <begin position="244"/>
        <end position="363"/>
    </location>
</feature>
<organism evidence="4">
    <name type="scientific">marine sediment metagenome</name>
    <dbReference type="NCBI Taxonomy" id="412755"/>
    <lineage>
        <taxon>unclassified sequences</taxon>
        <taxon>metagenomes</taxon>
        <taxon>ecological metagenomes</taxon>
    </lineage>
</organism>
<feature type="region of interest" description="Disordered" evidence="1">
    <location>
        <begin position="132"/>
        <end position="159"/>
    </location>
</feature>
<name>A0A0F9N4U8_9ZZZZ</name>
<evidence type="ECO:0000256" key="1">
    <source>
        <dbReference type="SAM" id="MobiDB-lite"/>
    </source>
</evidence>
<dbReference type="Pfam" id="PF09967">
    <property type="entry name" value="DUF2201"/>
    <property type="match status" value="1"/>
</dbReference>
<proteinExistence type="predicted"/>
<protein>
    <recommendedName>
        <fullName evidence="5">Metallopeptidase domain-containing protein</fullName>
    </recommendedName>
</protein>
<feature type="compositionally biased region" description="Acidic residues" evidence="1">
    <location>
        <begin position="139"/>
        <end position="150"/>
    </location>
</feature>
<feature type="domain" description="Putative metallopeptidase" evidence="3">
    <location>
        <begin position="3"/>
        <end position="237"/>
    </location>
</feature>
<dbReference type="InterPro" id="IPR025154">
    <property type="entry name" value="Put_metallopeptidase_dom"/>
</dbReference>
<evidence type="ECO:0000259" key="2">
    <source>
        <dbReference type="Pfam" id="PF09967"/>
    </source>
</evidence>
<evidence type="ECO:0000313" key="4">
    <source>
        <dbReference type="EMBL" id="KKN14600.1"/>
    </source>
</evidence>
<comment type="caution">
    <text evidence="4">The sequence shown here is derived from an EMBL/GenBank/DDBJ whole genome shotgun (WGS) entry which is preliminary data.</text>
</comment>
<dbReference type="EMBL" id="LAZR01003801">
    <property type="protein sequence ID" value="KKN14600.1"/>
    <property type="molecule type" value="Genomic_DNA"/>
</dbReference>
<dbReference type="PANTHER" id="PTHR38730:SF1">
    <property type="entry name" value="SLL7028 PROTEIN"/>
    <property type="match status" value="1"/>
</dbReference>
<dbReference type="InterPro" id="IPR018698">
    <property type="entry name" value="VWA-like_dom"/>
</dbReference>
<dbReference type="PANTHER" id="PTHR38730">
    <property type="entry name" value="SLL7028 PROTEIN"/>
    <property type="match status" value="1"/>
</dbReference>
<sequence>MIDSPFYGHIALQLGLSRKEDLNPKTMATDGYKLYWHPEFIAEIPEEQLKGVIAHEVMHLVLMHLTRRQSREPKRFNIATDYAVNDLVLKEFELPEWVLKNPDFANKSAEWIYNQIPEQEPDSIVITLDSHEEWGQGGDDGDGDDGDGDGGSDANGAGGLDGLEQRIKELVATAAGQARNRGKLPGHLKELIDGVLQPKLNWKLILEDMICSQAKTDYTLFPANKKYLWRGIYLPGITGTEINIAVVIDISGSTADWQQQFLSEIKGICDSYDEYTIFLMTCDAKIQEQWELHPFEPFPKVHDTMGGTDFRPPFEEAQKYPFITSLVYLTDGYGPFPDVPPTFGTIWVSITDVEYPFGMVIRLPEKQ</sequence>
<reference evidence="4" key="1">
    <citation type="journal article" date="2015" name="Nature">
        <title>Complex archaea that bridge the gap between prokaryotes and eukaryotes.</title>
        <authorList>
            <person name="Spang A."/>
            <person name="Saw J.H."/>
            <person name="Jorgensen S.L."/>
            <person name="Zaremba-Niedzwiedzka K."/>
            <person name="Martijn J."/>
            <person name="Lind A.E."/>
            <person name="van Eijk R."/>
            <person name="Schleper C."/>
            <person name="Guy L."/>
            <person name="Ettema T.J."/>
        </authorList>
    </citation>
    <scope>NUCLEOTIDE SEQUENCE</scope>
</reference>